<feature type="compositionally biased region" description="Low complexity" evidence="1">
    <location>
        <begin position="152"/>
        <end position="164"/>
    </location>
</feature>
<proteinExistence type="predicted"/>
<keyword evidence="2" id="KW-0732">Signal</keyword>
<dbReference type="SUPFAM" id="SSF100895">
    <property type="entry name" value="Kazal-type serine protease inhibitors"/>
    <property type="match status" value="1"/>
</dbReference>
<accession>A0A226DCZ6</accession>
<feature type="signal peptide" evidence="2">
    <location>
        <begin position="1"/>
        <end position="20"/>
    </location>
</feature>
<feature type="compositionally biased region" description="Polar residues" evidence="1">
    <location>
        <begin position="86"/>
        <end position="95"/>
    </location>
</feature>
<protein>
    <recommendedName>
        <fullName evidence="3">Kazal-like domain-containing protein</fullName>
    </recommendedName>
</protein>
<reference evidence="4 5" key="1">
    <citation type="submission" date="2015-12" db="EMBL/GenBank/DDBJ databases">
        <title>The genome of Folsomia candida.</title>
        <authorList>
            <person name="Faddeeva A."/>
            <person name="Derks M.F."/>
            <person name="Anvar Y."/>
            <person name="Smit S."/>
            <person name="Van Straalen N."/>
            <person name="Roelofs D."/>
        </authorList>
    </citation>
    <scope>NUCLEOTIDE SEQUENCE [LARGE SCALE GENOMIC DNA]</scope>
    <source>
        <strain evidence="4 5">VU population</strain>
        <tissue evidence="4">Whole body</tissue>
    </source>
</reference>
<feature type="domain" description="Kazal-like" evidence="3">
    <location>
        <begin position="206"/>
        <end position="259"/>
    </location>
</feature>
<evidence type="ECO:0000313" key="5">
    <source>
        <dbReference type="Proteomes" id="UP000198287"/>
    </source>
</evidence>
<feature type="chain" id="PRO_5012940309" description="Kazal-like domain-containing protein" evidence="2">
    <location>
        <begin position="21"/>
        <end position="261"/>
    </location>
</feature>
<dbReference type="AlphaFoldDB" id="A0A226DCZ6"/>
<dbReference type="InterPro" id="IPR036058">
    <property type="entry name" value="Kazal_dom_sf"/>
</dbReference>
<dbReference type="EMBL" id="LNIX01000022">
    <property type="protein sequence ID" value="OXA43402.1"/>
    <property type="molecule type" value="Genomic_DNA"/>
</dbReference>
<feature type="region of interest" description="Disordered" evidence="1">
    <location>
        <begin position="187"/>
        <end position="206"/>
    </location>
</feature>
<dbReference type="Gene3D" id="3.30.60.30">
    <property type="match status" value="1"/>
</dbReference>
<feature type="region of interest" description="Disordered" evidence="1">
    <location>
        <begin position="152"/>
        <end position="179"/>
    </location>
</feature>
<organism evidence="4 5">
    <name type="scientific">Folsomia candida</name>
    <name type="common">Springtail</name>
    <dbReference type="NCBI Taxonomy" id="158441"/>
    <lineage>
        <taxon>Eukaryota</taxon>
        <taxon>Metazoa</taxon>
        <taxon>Ecdysozoa</taxon>
        <taxon>Arthropoda</taxon>
        <taxon>Hexapoda</taxon>
        <taxon>Collembola</taxon>
        <taxon>Entomobryomorpha</taxon>
        <taxon>Isotomoidea</taxon>
        <taxon>Isotomidae</taxon>
        <taxon>Proisotominae</taxon>
        <taxon>Folsomia</taxon>
    </lineage>
</organism>
<evidence type="ECO:0000259" key="3">
    <source>
        <dbReference type="PROSITE" id="PS51465"/>
    </source>
</evidence>
<sequence>MGSRLFLGGVICVLLVGVDGILRGGSSGVAVSPLSENPAVKPSQPGQGDPLEIRQGTGQQNIIDNTPSRQLIPPLIQFGGGGGASTPVTGNNPEFQPQIPPQPQPRPQPVSIPNRPLISIGGEMVELLPPVEIPPEFPIDGDNLGGGMSSFGQDSSSFSVNQFQSGGGGGASSGSNIVVDGGQQQVNSFNFDPEVTRRPPPTKTTHDPGLDCLGSCNCPGDFNFVCGSNRFLYQNECALVCDKKCHPDLVKVSMTHCSRRK</sequence>
<evidence type="ECO:0000313" key="4">
    <source>
        <dbReference type="EMBL" id="OXA43402.1"/>
    </source>
</evidence>
<dbReference type="PROSITE" id="PS51465">
    <property type="entry name" value="KAZAL_2"/>
    <property type="match status" value="1"/>
</dbReference>
<keyword evidence="5" id="KW-1185">Reference proteome</keyword>
<name>A0A226DCZ6_FOLCA</name>
<dbReference type="InterPro" id="IPR002350">
    <property type="entry name" value="Kazal_dom"/>
</dbReference>
<feature type="region of interest" description="Disordered" evidence="1">
    <location>
        <begin position="81"/>
        <end position="113"/>
    </location>
</feature>
<evidence type="ECO:0000256" key="1">
    <source>
        <dbReference type="SAM" id="MobiDB-lite"/>
    </source>
</evidence>
<evidence type="ECO:0000256" key="2">
    <source>
        <dbReference type="SAM" id="SignalP"/>
    </source>
</evidence>
<dbReference type="PROSITE" id="PS00282">
    <property type="entry name" value="KAZAL_1"/>
    <property type="match status" value="1"/>
</dbReference>
<comment type="caution">
    <text evidence="4">The sequence shown here is derived from an EMBL/GenBank/DDBJ whole genome shotgun (WGS) entry which is preliminary data.</text>
</comment>
<dbReference type="OMA" id="YQNECAL"/>
<gene>
    <name evidence="4" type="ORF">Fcan01_21849</name>
</gene>
<dbReference type="Proteomes" id="UP000198287">
    <property type="component" value="Unassembled WGS sequence"/>
</dbReference>
<dbReference type="CDD" id="cd00104">
    <property type="entry name" value="KAZAL_FS"/>
    <property type="match status" value="1"/>
</dbReference>
<feature type="compositionally biased region" description="Pro residues" evidence="1">
    <location>
        <begin position="98"/>
        <end position="110"/>
    </location>
</feature>